<proteinExistence type="predicted"/>
<feature type="signal peptide" evidence="2">
    <location>
        <begin position="1"/>
        <end position="19"/>
    </location>
</feature>
<keyword evidence="4" id="KW-1185">Reference proteome</keyword>
<dbReference type="EMBL" id="JAQGEF010000018">
    <property type="protein sequence ID" value="MDA3615884.1"/>
    <property type="molecule type" value="Genomic_DNA"/>
</dbReference>
<evidence type="ECO:0000256" key="2">
    <source>
        <dbReference type="SAM" id="SignalP"/>
    </source>
</evidence>
<evidence type="ECO:0000313" key="4">
    <source>
        <dbReference type="Proteomes" id="UP001210231"/>
    </source>
</evidence>
<name>A0ABT4UMP5_9BACT</name>
<accession>A0ABT4UMP5</accession>
<dbReference type="Proteomes" id="UP001210231">
    <property type="component" value="Unassembled WGS sequence"/>
</dbReference>
<comment type="caution">
    <text evidence="3">The sequence shown here is derived from an EMBL/GenBank/DDBJ whole genome shotgun (WGS) entry which is preliminary data.</text>
</comment>
<feature type="compositionally biased region" description="Pro residues" evidence="1">
    <location>
        <begin position="139"/>
        <end position="154"/>
    </location>
</feature>
<dbReference type="RefSeq" id="WP_407032212.1">
    <property type="nucleotide sequence ID" value="NZ_JAQGEF010000018.1"/>
</dbReference>
<feature type="chain" id="PRO_5046704252" evidence="2">
    <location>
        <begin position="20"/>
        <end position="154"/>
    </location>
</feature>
<sequence length="154" mass="16787">MKKIITLMLLVTLCASLQAQDRKAPKNQKISVSAHDDNKSFIYTASFDKQKTEEVKELITKELGATKESTEKNSSWDGKTYTIELKNGNIAINLNKEKTIKSMELKIKDLSESISEIIGAPPAPPAPIERPKKPGKAPVAPPAPPTPPAAPVEE</sequence>
<organism evidence="3 4">
    <name type="scientific">Polluticaenibacter yanchengensis</name>
    <dbReference type="NCBI Taxonomy" id="3014562"/>
    <lineage>
        <taxon>Bacteria</taxon>
        <taxon>Pseudomonadati</taxon>
        <taxon>Bacteroidota</taxon>
        <taxon>Chitinophagia</taxon>
        <taxon>Chitinophagales</taxon>
        <taxon>Chitinophagaceae</taxon>
        <taxon>Polluticaenibacter</taxon>
    </lineage>
</organism>
<evidence type="ECO:0000256" key="1">
    <source>
        <dbReference type="SAM" id="MobiDB-lite"/>
    </source>
</evidence>
<reference evidence="3 4" key="1">
    <citation type="submission" date="2022-12" db="EMBL/GenBank/DDBJ databases">
        <title>Chitinophagaceae gen. sp. nov., a new member of the family Chitinophagaceae, isolated from soil in a chemical factory.</title>
        <authorList>
            <person name="Ke Z."/>
        </authorList>
    </citation>
    <scope>NUCLEOTIDE SEQUENCE [LARGE SCALE GENOMIC DNA]</scope>
    <source>
        <strain evidence="3 4">LY-5</strain>
    </source>
</reference>
<gene>
    <name evidence="3" type="ORF">O3P16_13775</name>
</gene>
<feature type="region of interest" description="Disordered" evidence="1">
    <location>
        <begin position="117"/>
        <end position="154"/>
    </location>
</feature>
<protein>
    <submittedName>
        <fullName evidence="3">Uncharacterized protein</fullName>
    </submittedName>
</protein>
<evidence type="ECO:0000313" key="3">
    <source>
        <dbReference type="EMBL" id="MDA3615884.1"/>
    </source>
</evidence>
<keyword evidence="2" id="KW-0732">Signal</keyword>